<dbReference type="AlphaFoldDB" id="A0AAV4QN98"/>
<protein>
    <submittedName>
        <fullName evidence="1">Uncharacterized protein</fullName>
    </submittedName>
</protein>
<evidence type="ECO:0000313" key="2">
    <source>
        <dbReference type="Proteomes" id="UP001054945"/>
    </source>
</evidence>
<comment type="caution">
    <text evidence="1">The sequence shown here is derived from an EMBL/GenBank/DDBJ whole genome shotgun (WGS) entry which is preliminary data.</text>
</comment>
<accession>A0AAV4QN98</accession>
<reference evidence="1 2" key="1">
    <citation type="submission" date="2021-06" db="EMBL/GenBank/DDBJ databases">
        <title>Caerostris extrusa draft genome.</title>
        <authorList>
            <person name="Kono N."/>
            <person name="Arakawa K."/>
        </authorList>
    </citation>
    <scope>NUCLEOTIDE SEQUENCE [LARGE SCALE GENOMIC DNA]</scope>
</reference>
<dbReference type="EMBL" id="BPLR01006407">
    <property type="protein sequence ID" value="GIY09627.1"/>
    <property type="molecule type" value="Genomic_DNA"/>
</dbReference>
<dbReference type="Proteomes" id="UP001054945">
    <property type="component" value="Unassembled WGS sequence"/>
</dbReference>
<sequence length="74" mass="8186">MEMFLITILYPHLTSSPTLFLPHQKPSANKRTSSVALKRSIAAFLRSFTSEVRRIMDPFISSSPPADCDFAAAA</sequence>
<evidence type="ECO:0000313" key="1">
    <source>
        <dbReference type="EMBL" id="GIY09627.1"/>
    </source>
</evidence>
<organism evidence="1 2">
    <name type="scientific">Caerostris extrusa</name>
    <name type="common">Bark spider</name>
    <name type="synonym">Caerostris bankana</name>
    <dbReference type="NCBI Taxonomy" id="172846"/>
    <lineage>
        <taxon>Eukaryota</taxon>
        <taxon>Metazoa</taxon>
        <taxon>Ecdysozoa</taxon>
        <taxon>Arthropoda</taxon>
        <taxon>Chelicerata</taxon>
        <taxon>Arachnida</taxon>
        <taxon>Araneae</taxon>
        <taxon>Araneomorphae</taxon>
        <taxon>Entelegynae</taxon>
        <taxon>Araneoidea</taxon>
        <taxon>Araneidae</taxon>
        <taxon>Caerostris</taxon>
    </lineage>
</organism>
<name>A0AAV4QN98_CAEEX</name>
<proteinExistence type="predicted"/>
<gene>
    <name evidence="1" type="ORF">CEXT_122171</name>
</gene>
<keyword evidence="2" id="KW-1185">Reference proteome</keyword>